<protein>
    <recommendedName>
        <fullName evidence="1">Bro-N domain-containing protein</fullName>
    </recommendedName>
</protein>
<dbReference type="SMART" id="SM01040">
    <property type="entry name" value="Bro-N"/>
    <property type="match status" value="1"/>
</dbReference>
<dbReference type="Pfam" id="PF02498">
    <property type="entry name" value="Bro-N"/>
    <property type="match status" value="1"/>
</dbReference>
<evidence type="ECO:0000259" key="1">
    <source>
        <dbReference type="PROSITE" id="PS51750"/>
    </source>
</evidence>
<dbReference type="PANTHER" id="PTHR36180:SF2">
    <property type="entry name" value="BRO FAMILY PROTEIN"/>
    <property type="match status" value="1"/>
</dbReference>
<evidence type="ECO:0000313" key="2">
    <source>
        <dbReference type="EMBL" id="QKN22484.1"/>
    </source>
</evidence>
<reference evidence="2" key="1">
    <citation type="journal article" date="2021" name="Virus">
        <title>The discovery, distribution and diversity of DNA viruses associated with Drosophila melanogaster in Europe.</title>
        <authorList>
            <person name="Wallace M.A."/>
            <person name="Coffman K.A."/>
            <person name="Gilbert C."/>
            <person name="Ravindran S."/>
            <person name="Albery G.F."/>
            <person name="Abbott J."/>
            <person name="Argyridou E."/>
            <person name="Bellosta P."/>
            <person name="Betancourt A.J."/>
            <person name="Colinet H."/>
            <person name="Eric K."/>
            <person name="Glaser-Schmitt A."/>
            <person name="Grath S."/>
            <person name="Jelic M."/>
            <person name="Kankare M."/>
            <person name="Kozeretska I."/>
            <person name="Loeschcke V."/>
            <person name="Montchamp-Moreau C."/>
            <person name="Ometto L."/>
            <person name="Onder B.S."/>
            <person name="Orengo D.J."/>
            <person name="Parsch J."/>
            <person name="Pascual M."/>
            <person name="Patenkovic A."/>
            <person name="Puerma E."/>
            <person name="Ritchie M.G."/>
            <person name="Rota-Stabelli O."/>
            <person name="Schou M.F."/>
            <person name="Serga S.V."/>
            <person name="Stamenkovic-Radak M."/>
            <person name="Tanaskovic M."/>
            <person name="Veselinovic M.S."/>
            <person name="Vieira J."/>
            <person name="Vieira C.P."/>
            <person name="Kapun M."/>
            <person name="Flatt T."/>
            <person name="Gonzalez J."/>
            <person name="Staubach F."/>
            <person name="Obbard D.J."/>
        </authorList>
    </citation>
    <scope>NUCLEOTIDE SEQUENCE</scope>
    <source>
        <strain evidence="2">Filamentous_ES_Gim_15_30_pool</strain>
    </source>
</reference>
<dbReference type="EMBL" id="MT496835">
    <property type="protein sequence ID" value="QKN22484.1"/>
    <property type="molecule type" value="Genomic_DNA"/>
</dbReference>
<feature type="domain" description="Bro-N" evidence="1">
    <location>
        <begin position="17"/>
        <end position="120"/>
    </location>
</feature>
<dbReference type="PROSITE" id="PS51750">
    <property type="entry name" value="BRO_N"/>
    <property type="match status" value="1"/>
</dbReference>
<organism evidence="2">
    <name type="scientific">Drosophila-associated filamentous virus</name>
    <dbReference type="NCBI Taxonomy" id="2743186"/>
    <lineage>
        <taxon>Viruses</taxon>
    </lineage>
</organism>
<gene>
    <name evidence="2" type="primary">ORF30</name>
</gene>
<sequence>MSRMSLTRRTYNLCGITYELYVYTAQDNIPWFKAKEIAILLGYTDVRRSYQNIEDADKRQWSDLYNNDPGFAVPRNWQPTTIFINENGLYQLMLRCRRPEAEQFRQWITSEILPTIRQNGCYMQQAPPPLPSSASSSSTAVVPMTREMEFLQNVNSQCLSVLKKLNDSMHVKNQQITNLIEHHIYMMKARDDKIQHLYSMVGGVNEKLDKFLLEKTKKVSSSSSSNAGKHICKIFINREINEYKIIKTRKVSLKKALMGVPYQFVEKITTNFDVPENFNLKRVLSAILSSKHIPYVWKYNNIKTNGNLLDIICRLFDNEGIMYQIV</sequence>
<dbReference type="PANTHER" id="PTHR36180">
    <property type="entry name" value="DNA-BINDING PROTEIN-RELATED-RELATED"/>
    <property type="match status" value="1"/>
</dbReference>
<dbReference type="InterPro" id="IPR003497">
    <property type="entry name" value="BRO_N_domain"/>
</dbReference>
<accession>A0A6M9U011</accession>
<name>A0A6M9U011_9VIRU</name>
<proteinExistence type="predicted"/>